<feature type="region of interest" description="Disordered" evidence="1">
    <location>
        <begin position="232"/>
        <end position="253"/>
    </location>
</feature>
<feature type="region of interest" description="Disordered" evidence="1">
    <location>
        <begin position="926"/>
        <end position="1152"/>
    </location>
</feature>
<feature type="region of interest" description="Disordered" evidence="1">
    <location>
        <begin position="6"/>
        <end position="56"/>
    </location>
</feature>
<keyword evidence="3" id="KW-1185">Reference proteome</keyword>
<feature type="compositionally biased region" description="Basic and acidic residues" evidence="1">
    <location>
        <begin position="290"/>
        <end position="302"/>
    </location>
</feature>
<dbReference type="EMBL" id="MCGR01000042">
    <property type="protein sequence ID" value="ORY74292.1"/>
    <property type="molecule type" value="Genomic_DNA"/>
</dbReference>
<feature type="region of interest" description="Disordered" evidence="1">
    <location>
        <begin position="450"/>
        <end position="829"/>
    </location>
</feature>
<protein>
    <submittedName>
        <fullName evidence="2">Uncharacterized protein</fullName>
    </submittedName>
</protein>
<dbReference type="InParanoid" id="A0A1Y2ERY8"/>
<feature type="region of interest" description="Disordered" evidence="1">
    <location>
        <begin position="288"/>
        <end position="308"/>
    </location>
</feature>
<feature type="compositionally biased region" description="Basic and acidic residues" evidence="1">
    <location>
        <begin position="926"/>
        <end position="946"/>
    </location>
</feature>
<proteinExistence type="predicted"/>
<evidence type="ECO:0000313" key="2">
    <source>
        <dbReference type="EMBL" id="ORY74292.1"/>
    </source>
</evidence>
<name>A0A1Y2ERY8_9BASI</name>
<feature type="compositionally biased region" description="Basic and acidic residues" evidence="1">
    <location>
        <begin position="516"/>
        <end position="538"/>
    </location>
</feature>
<feature type="compositionally biased region" description="Acidic residues" evidence="1">
    <location>
        <begin position="1130"/>
        <end position="1140"/>
    </location>
</feature>
<organism evidence="2 3">
    <name type="scientific">Leucosporidium creatinivorum</name>
    <dbReference type="NCBI Taxonomy" id="106004"/>
    <lineage>
        <taxon>Eukaryota</taxon>
        <taxon>Fungi</taxon>
        <taxon>Dikarya</taxon>
        <taxon>Basidiomycota</taxon>
        <taxon>Pucciniomycotina</taxon>
        <taxon>Microbotryomycetes</taxon>
        <taxon>Leucosporidiales</taxon>
        <taxon>Leucosporidium</taxon>
    </lineage>
</organism>
<feature type="compositionally biased region" description="Basic and acidic residues" evidence="1">
    <location>
        <begin position="713"/>
        <end position="728"/>
    </location>
</feature>
<sequence>MVWIIHGNLNSGQDDAPDSTPPLSSHYIHPNRSYRSGRMGGWQDPKSNTKTKPRPHDFKIKSLTVSKEGAWELTAGGQDWQPLDDPTSPTNLDPYPLTLKLNHSNVVLHRGESDDEQSVGQPLPQGEHRMQHGDRFVWGKFRSEVRFEWKPYIFSHPTMKGKDKDKAREDLLQQAKEIGVKFSFTPPLPHHTHLLTARATPSSSLLLASMSLLPILSPTYFTALHTLCTPPPYPSPSPIGDPPAQTQEGDDSRALDKKLGAWEKQLLALNPEVGYDWRRWWGHSAVEEDWERRPDEEDEKWRPKQPSEGQFGEYREVEKWAREEGRKKLFEGVVVVSYRGLKDSDDLDARLLTLGSGHFLASHLLTTPEVNLTALLLEIDDFKKSEKIQDKQVRVVLLAPPGVEEEVQQGEGEDVKVLRQLAKSLTNSKLHPASAPSLVQSIYHVDSSPLFALAPPPPSGDLEDDSPNPARHTRSHDHDHDHQQAPTPSNNSMPFPSGGVPGTWGDESLGASAKGKGKEREGEGVSVSGEKRKERDEMAGEQVQTQGKKTSPPRKKLARHSRAASRAAQGSLFDDDDDDDQPPRAASSLTSGGGRSLRTQETGAGRSLDGVMEVDEEGGGAEIPVAVPSRAPPPARTGGGGLKRRAASQPSSTLFDSDDSDGATDRRATKKTREERMREKEEEDERIAKEEVRKAKERREKGLPVVVEEEEGEGVKKGKKEVKVKEPVKVQPTRKRQASEAVSGSEASEEEGAHKAKSKGKGKEVAVPAARKRLRSASVQPQEDSDEDRPAASAATTKKKATTPAPSASTSTAKPGTKKAEAAAKKLAKAQQAELEANLLIVKPKRSTKAATAAVDQAFADEFNALKIVRPKLVAMKKVEKHRMGWDELDPDEEMNRLIREEEEWREDPGKWEGKATQMFVVRDLELERKERGRENRSLDLPEQWRGRPNFKRFKPKNLQDPRHPQPQHPRREPVELVIPKLAPVDFGIGEGYRDKRKLAYRPADDDEDDSELSAGNSPKLNFKKLGAAKKKSAAAAAPAKPKAKGKGKAKTVASDSEDDDASSARGGGGEDDDVEMLDLDSAEEEEAQPKAKAKGKAPAKPKAPAKKPASKKAAAPKKKAAIETMLVLDSDEDEDDDDGLTFKGFGAKRKR</sequence>
<feature type="compositionally biased region" description="Basic residues" evidence="1">
    <location>
        <begin position="551"/>
        <end position="563"/>
    </location>
</feature>
<feature type="compositionally biased region" description="Low complexity" evidence="1">
    <location>
        <begin position="791"/>
        <end position="815"/>
    </location>
</feature>
<dbReference type="AlphaFoldDB" id="A0A1Y2ERY8"/>
<dbReference type="Proteomes" id="UP000193467">
    <property type="component" value="Unassembled WGS sequence"/>
</dbReference>
<gene>
    <name evidence="2" type="ORF">BCR35DRAFT_306746</name>
</gene>
<accession>A0A1Y2ERY8</accession>
<evidence type="ECO:0000256" key="1">
    <source>
        <dbReference type="SAM" id="MobiDB-lite"/>
    </source>
</evidence>
<feature type="compositionally biased region" description="Basic residues" evidence="1">
    <location>
        <begin position="1092"/>
        <end position="1120"/>
    </location>
</feature>
<feature type="compositionally biased region" description="Polar residues" evidence="1">
    <location>
        <begin position="484"/>
        <end position="494"/>
    </location>
</feature>
<feature type="compositionally biased region" description="Pro residues" evidence="1">
    <location>
        <begin position="232"/>
        <end position="241"/>
    </location>
</feature>
<feature type="compositionally biased region" description="Acidic residues" evidence="1">
    <location>
        <begin position="1070"/>
        <end position="1087"/>
    </location>
</feature>
<evidence type="ECO:0000313" key="3">
    <source>
        <dbReference type="Proteomes" id="UP000193467"/>
    </source>
</evidence>
<reference evidence="2 3" key="1">
    <citation type="submission" date="2016-07" db="EMBL/GenBank/DDBJ databases">
        <title>Pervasive Adenine N6-methylation of Active Genes in Fungi.</title>
        <authorList>
            <consortium name="DOE Joint Genome Institute"/>
            <person name="Mondo S.J."/>
            <person name="Dannebaum R.O."/>
            <person name="Kuo R.C."/>
            <person name="Labutti K."/>
            <person name="Haridas S."/>
            <person name="Kuo A."/>
            <person name="Salamov A."/>
            <person name="Ahrendt S.R."/>
            <person name="Lipzen A."/>
            <person name="Sullivan W."/>
            <person name="Andreopoulos W.B."/>
            <person name="Clum A."/>
            <person name="Lindquist E."/>
            <person name="Daum C."/>
            <person name="Ramamoorthy G.K."/>
            <person name="Gryganskyi A."/>
            <person name="Culley D."/>
            <person name="Magnuson J.K."/>
            <person name="James T.Y."/>
            <person name="O'Malley M.A."/>
            <person name="Stajich J.E."/>
            <person name="Spatafora J.W."/>
            <person name="Visel A."/>
            <person name="Grigoriev I.V."/>
        </authorList>
    </citation>
    <scope>NUCLEOTIDE SEQUENCE [LARGE SCALE GENOMIC DNA]</scope>
    <source>
        <strain evidence="2 3">62-1032</strain>
    </source>
</reference>
<dbReference type="STRING" id="106004.A0A1Y2ERY8"/>
<feature type="compositionally biased region" description="Basic and acidic residues" evidence="1">
    <location>
        <begin position="958"/>
        <end position="975"/>
    </location>
</feature>
<dbReference type="OrthoDB" id="2535785at2759"/>
<comment type="caution">
    <text evidence="2">The sequence shown here is derived from an EMBL/GenBank/DDBJ whole genome shotgun (WGS) entry which is preliminary data.</text>
</comment>
<feature type="compositionally biased region" description="Basic and acidic residues" evidence="1">
    <location>
        <begin position="663"/>
        <end position="702"/>
    </location>
</feature>